<reference evidence="2" key="4">
    <citation type="submission" date="2025-05" db="UniProtKB">
        <authorList>
            <consortium name="EnsemblFungi"/>
        </authorList>
    </citation>
    <scope>IDENTIFICATION</scope>
    <source>
        <strain evidence="2">isolate 1-1 / race 1 (BBBD)</strain>
    </source>
</reference>
<evidence type="ECO:0000313" key="3">
    <source>
        <dbReference type="Proteomes" id="UP000005240"/>
    </source>
</evidence>
<dbReference type="EMBL" id="ADAS02000057">
    <property type="protein sequence ID" value="OAV92922.1"/>
    <property type="molecule type" value="Genomic_DNA"/>
</dbReference>
<organism evidence="1">
    <name type="scientific">Puccinia triticina (isolate 1-1 / race 1 (BBBD))</name>
    <name type="common">Brown leaf rust fungus</name>
    <dbReference type="NCBI Taxonomy" id="630390"/>
    <lineage>
        <taxon>Eukaryota</taxon>
        <taxon>Fungi</taxon>
        <taxon>Dikarya</taxon>
        <taxon>Basidiomycota</taxon>
        <taxon>Pucciniomycotina</taxon>
        <taxon>Pucciniomycetes</taxon>
        <taxon>Pucciniales</taxon>
        <taxon>Pucciniaceae</taxon>
        <taxon>Puccinia</taxon>
    </lineage>
</organism>
<sequence>MVRQEERLTPSYQPGTMQSNRALKSTRSLLDGPECLNFRGEIFVEEDISEVIFDWDVVKNNLLWASLRSKTPGAMPFFSVNLRASVFGGTNIASRRNYWMKGSIIGFSTDGAIELAFRSATALPTLETTCHSEGNHLLVNALGTIVGVSVATGDGSGLGPEYSIKLVHEV</sequence>
<reference evidence="1" key="1">
    <citation type="submission" date="2009-11" db="EMBL/GenBank/DDBJ databases">
        <authorList>
            <consortium name="The Broad Institute Genome Sequencing Platform"/>
            <person name="Ward D."/>
            <person name="Feldgarden M."/>
            <person name="Earl A."/>
            <person name="Young S.K."/>
            <person name="Zeng Q."/>
            <person name="Koehrsen M."/>
            <person name="Alvarado L."/>
            <person name="Berlin A."/>
            <person name="Bochicchio J."/>
            <person name="Borenstein D."/>
            <person name="Chapman S.B."/>
            <person name="Chen Z."/>
            <person name="Engels R."/>
            <person name="Freedman E."/>
            <person name="Gellesch M."/>
            <person name="Goldberg J."/>
            <person name="Griggs A."/>
            <person name="Gujja S."/>
            <person name="Heilman E."/>
            <person name="Heiman D."/>
            <person name="Hepburn T."/>
            <person name="Howarth C."/>
            <person name="Jen D."/>
            <person name="Larson L."/>
            <person name="Lewis B."/>
            <person name="Mehta T."/>
            <person name="Park D."/>
            <person name="Pearson M."/>
            <person name="Roberts A."/>
            <person name="Saif S."/>
            <person name="Shea T."/>
            <person name="Shenoy N."/>
            <person name="Sisk P."/>
            <person name="Stolte C."/>
            <person name="Sykes S."/>
            <person name="Thomson T."/>
            <person name="Walk T."/>
            <person name="White J."/>
            <person name="Yandava C."/>
            <person name="Izard J."/>
            <person name="Baranova O.V."/>
            <person name="Blanton J.M."/>
            <person name="Tanner A.C."/>
            <person name="Dewhirst F.E."/>
            <person name="Haas B."/>
            <person name="Nusbaum C."/>
            <person name="Birren B."/>
        </authorList>
    </citation>
    <scope>NUCLEOTIDE SEQUENCE [LARGE SCALE GENOMIC DNA]</scope>
    <source>
        <strain evidence="1">1-1 BBBD Race 1</strain>
    </source>
</reference>
<protein>
    <submittedName>
        <fullName evidence="1 2">Uncharacterized protein</fullName>
    </submittedName>
</protein>
<dbReference type="AlphaFoldDB" id="A0A180GKP5"/>
<dbReference type="EnsemblFungi" id="PTTG_27478-t43_1">
    <property type="protein sequence ID" value="PTTG_27478-t43_1-p1"/>
    <property type="gene ID" value="PTTG_27478"/>
</dbReference>
<gene>
    <name evidence="1" type="ORF">PTTG_27478</name>
</gene>
<evidence type="ECO:0000313" key="2">
    <source>
        <dbReference type="EnsemblFungi" id="PTTG_27478-t43_1-p1"/>
    </source>
</evidence>
<dbReference type="Proteomes" id="UP000005240">
    <property type="component" value="Unassembled WGS sequence"/>
</dbReference>
<evidence type="ECO:0000313" key="1">
    <source>
        <dbReference type="EMBL" id="OAV92922.1"/>
    </source>
</evidence>
<proteinExistence type="predicted"/>
<keyword evidence="3" id="KW-1185">Reference proteome</keyword>
<reference evidence="1" key="2">
    <citation type="submission" date="2016-05" db="EMBL/GenBank/DDBJ databases">
        <title>Comparative analysis highlights variable genome content of wheat rusts and divergence of the mating loci.</title>
        <authorList>
            <person name="Cuomo C.A."/>
            <person name="Bakkeren G."/>
            <person name="Szabo L."/>
            <person name="Khalil H."/>
            <person name="Joly D."/>
            <person name="Goldberg J."/>
            <person name="Young S."/>
            <person name="Zeng Q."/>
            <person name="Fellers J."/>
        </authorList>
    </citation>
    <scope>NUCLEOTIDE SEQUENCE [LARGE SCALE GENOMIC DNA]</scope>
    <source>
        <strain evidence="1">1-1 BBBD Race 1</strain>
    </source>
</reference>
<accession>A0A180GKP5</accession>
<name>A0A180GKP5_PUCT1</name>
<reference evidence="2 3" key="3">
    <citation type="journal article" date="2017" name="G3 (Bethesda)">
        <title>Comparative analysis highlights variable genome content of wheat rusts and divergence of the mating loci.</title>
        <authorList>
            <person name="Cuomo C.A."/>
            <person name="Bakkeren G."/>
            <person name="Khalil H.B."/>
            <person name="Panwar V."/>
            <person name="Joly D."/>
            <person name="Linning R."/>
            <person name="Sakthikumar S."/>
            <person name="Song X."/>
            <person name="Adiconis X."/>
            <person name="Fan L."/>
            <person name="Goldberg J.M."/>
            <person name="Levin J.Z."/>
            <person name="Young S."/>
            <person name="Zeng Q."/>
            <person name="Anikster Y."/>
            <person name="Bruce M."/>
            <person name="Wang M."/>
            <person name="Yin C."/>
            <person name="McCallum B."/>
            <person name="Szabo L.J."/>
            <person name="Hulbert S."/>
            <person name="Chen X."/>
            <person name="Fellers J.P."/>
        </authorList>
    </citation>
    <scope>NUCLEOTIDE SEQUENCE</scope>
    <source>
        <strain evidence="2">isolate 1-1 / race 1 (BBBD)</strain>
        <strain evidence="3">Isolate 1-1 / race 1 (BBBD)</strain>
    </source>
</reference>
<dbReference type="VEuPathDB" id="FungiDB:PTTG_27478"/>